<comment type="caution">
    <text evidence="2">The sequence shown here is derived from an EMBL/GenBank/DDBJ whole genome shotgun (WGS) entry which is preliminary data.</text>
</comment>
<keyword evidence="3" id="KW-1185">Reference proteome</keyword>
<dbReference type="InterPro" id="IPR025282">
    <property type="entry name" value="DUF4214"/>
</dbReference>
<evidence type="ECO:0000313" key="3">
    <source>
        <dbReference type="Proteomes" id="UP000318307"/>
    </source>
</evidence>
<sequence length="114" mass="12700">MSLAAKDYIELFTGIYGRAPELDELQMWRDQGLTTRPQVAEAMLNVGGLSDGLSNYGEDARFGGMSNEDFLIGLYDNFFNRLPDNSGFNWWVNQLETGGFTRAQAVMAFTDAAK</sequence>
<proteinExistence type="predicted"/>
<dbReference type="RefSeq" id="WP_186443173.1">
    <property type="nucleotide sequence ID" value="NZ_VLLC01000031.1"/>
</dbReference>
<feature type="non-terminal residue" evidence="2">
    <location>
        <position position="114"/>
    </location>
</feature>
<evidence type="ECO:0000259" key="1">
    <source>
        <dbReference type="Pfam" id="PF13946"/>
    </source>
</evidence>
<accession>A0A562RAZ3</accession>
<name>A0A562RAZ3_9BACT</name>
<protein>
    <submittedName>
        <fullName evidence="2">Uncharacterized protein DUF4214</fullName>
    </submittedName>
</protein>
<reference evidence="2 3" key="1">
    <citation type="submission" date="2019-07" db="EMBL/GenBank/DDBJ databases">
        <title>Genome sequencing of 100 strains of the haloalkaliphilic chemolithoautotrophic sulfur-oxidizing bacterium Thioalkalivibrio.</title>
        <authorList>
            <person name="Muyzer G."/>
        </authorList>
    </citation>
    <scope>NUCLEOTIDE SEQUENCE [LARGE SCALE GENOMIC DNA]</scope>
    <source>
        <strain evidence="2 3">ASO4-4</strain>
    </source>
</reference>
<dbReference type="EMBL" id="VLLC01000031">
    <property type="protein sequence ID" value="TWI66083.1"/>
    <property type="molecule type" value="Genomic_DNA"/>
</dbReference>
<gene>
    <name evidence="2" type="ORF">LZ24_02933</name>
</gene>
<dbReference type="Proteomes" id="UP000318307">
    <property type="component" value="Unassembled WGS sequence"/>
</dbReference>
<organism evidence="2 3">
    <name type="scientific">Desulfobotulus alkaliphilus</name>
    <dbReference type="NCBI Taxonomy" id="622671"/>
    <lineage>
        <taxon>Bacteria</taxon>
        <taxon>Pseudomonadati</taxon>
        <taxon>Thermodesulfobacteriota</taxon>
        <taxon>Desulfobacteria</taxon>
        <taxon>Desulfobacterales</taxon>
        <taxon>Desulfobacteraceae</taxon>
        <taxon>Desulfobotulus</taxon>
    </lineage>
</organism>
<dbReference type="AlphaFoldDB" id="A0A562RAZ3"/>
<feature type="domain" description="DUF4214" evidence="1">
    <location>
        <begin position="62"/>
        <end position="112"/>
    </location>
</feature>
<dbReference type="Pfam" id="PF13946">
    <property type="entry name" value="DUF4214"/>
    <property type="match status" value="1"/>
</dbReference>
<evidence type="ECO:0000313" key="2">
    <source>
        <dbReference type="EMBL" id="TWI66083.1"/>
    </source>
</evidence>